<dbReference type="PANTHER" id="PTHR43424">
    <property type="entry name" value="LOCUS PUTATIVE PROTEIN 1-RELATED"/>
    <property type="match status" value="1"/>
</dbReference>
<organism evidence="6 7">
    <name type="scientific">Microcoleus anatoxicus PTRS2</name>
    <dbReference type="NCBI Taxonomy" id="2705321"/>
    <lineage>
        <taxon>Bacteria</taxon>
        <taxon>Bacillati</taxon>
        <taxon>Cyanobacteriota</taxon>
        <taxon>Cyanophyceae</taxon>
        <taxon>Oscillatoriophycideae</taxon>
        <taxon>Oscillatoriales</taxon>
        <taxon>Microcoleaceae</taxon>
        <taxon>Microcoleus</taxon>
        <taxon>Microcoleus anatoxicus</taxon>
    </lineage>
</organism>
<keyword evidence="2 5" id="KW-0812">Transmembrane</keyword>
<dbReference type="InterPro" id="IPR052556">
    <property type="entry name" value="PolySynth_Transporter"/>
</dbReference>
<sequence length="445" mass="49630">MLDKLAVASQKIGPGLRQVLVNLAWLFTDQILQMALGLIVGLWVARYLGPVQFGLLNYSIAFVSVFSSVATMGLGGIVIRDIARNPECKNETLGTAFAMQFTGGCITLLLTVVMISLFKPDETLTRWLVGLIAAGTVFQAFETINFWFESQVQSKYTVVAKNSVCLLVAGVRIGLVMLGAPLLAFAGIRLAEVAIVGIAYLYCYKLTGNKIQDWQFSWSRGKELLRESWPIMLSAFAVFLYSKTDQLMLGGMNKNAELGYYAAAVKISEICDFLPMIVSSSIFPKLANLRDKNYEEYMNKFQIYCDSMMILWLGVALPISLLSPWIVKVLYGDKYSSSAAVLAIYVWAQFGSNFGVARNTYFTIEGQLRYSLYLTVIGSIFNVGLNWFLIPNYGAFGATVATLITYFYVIILVNFMIKELRPFGKLIWKSLNLYKAGFRIMGLIK</sequence>
<evidence type="ECO:0000256" key="4">
    <source>
        <dbReference type="ARBA" id="ARBA00023136"/>
    </source>
</evidence>
<evidence type="ECO:0000256" key="1">
    <source>
        <dbReference type="ARBA" id="ARBA00004141"/>
    </source>
</evidence>
<accession>A0ABU8YU08</accession>
<dbReference type="Pfam" id="PF01943">
    <property type="entry name" value="Polysacc_synt"/>
    <property type="match status" value="1"/>
</dbReference>
<feature type="transmembrane region" description="Helical" evidence="5">
    <location>
        <begin position="339"/>
        <end position="358"/>
    </location>
</feature>
<evidence type="ECO:0000256" key="5">
    <source>
        <dbReference type="SAM" id="Phobius"/>
    </source>
</evidence>
<dbReference type="PANTHER" id="PTHR43424:SF1">
    <property type="entry name" value="LOCUS PUTATIVE PROTEIN 1-RELATED"/>
    <property type="match status" value="1"/>
</dbReference>
<evidence type="ECO:0000256" key="3">
    <source>
        <dbReference type="ARBA" id="ARBA00022989"/>
    </source>
</evidence>
<feature type="transmembrane region" description="Helical" evidence="5">
    <location>
        <begin position="92"/>
        <end position="118"/>
    </location>
</feature>
<dbReference type="CDD" id="cd13128">
    <property type="entry name" value="MATE_Wzx_like"/>
    <property type="match status" value="1"/>
</dbReference>
<dbReference type="InterPro" id="IPR002797">
    <property type="entry name" value="Polysacc_synth"/>
</dbReference>
<feature type="transmembrane region" description="Helical" evidence="5">
    <location>
        <begin position="396"/>
        <end position="417"/>
    </location>
</feature>
<feature type="transmembrane region" description="Helical" evidence="5">
    <location>
        <begin position="20"/>
        <end position="44"/>
    </location>
</feature>
<evidence type="ECO:0000313" key="6">
    <source>
        <dbReference type="EMBL" id="MEK0187909.1"/>
    </source>
</evidence>
<dbReference type="EMBL" id="JBBLXS010000465">
    <property type="protein sequence ID" value="MEK0187909.1"/>
    <property type="molecule type" value="Genomic_DNA"/>
</dbReference>
<feature type="transmembrane region" description="Helical" evidence="5">
    <location>
        <begin position="370"/>
        <end position="390"/>
    </location>
</feature>
<feature type="transmembrane region" description="Helical" evidence="5">
    <location>
        <begin position="56"/>
        <end position="80"/>
    </location>
</feature>
<evidence type="ECO:0000313" key="7">
    <source>
        <dbReference type="Proteomes" id="UP001384579"/>
    </source>
</evidence>
<comment type="caution">
    <text evidence="6">The sequence shown here is derived from an EMBL/GenBank/DDBJ whole genome shotgun (WGS) entry which is preliminary data.</text>
</comment>
<comment type="subcellular location">
    <subcellularLocation>
        <location evidence="1">Membrane</location>
        <topology evidence="1">Multi-pass membrane protein</topology>
    </subcellularLocation>
</comment>
<protein>
    <submittedName>
        <fullName evidence="6">Flippase</fullName>
    </submittedName>
</protein>
<keyword evidence="4 5" id="KW-0472">Membrane</keyword>
<feature type="transmembrane region" description="Helical" evidence="5">
    <location>
        <begin position="303"/>
        <end position="327"/>
    </location>
</feature>
<feature type="transmembrane region" description="Helical" evidence="5">
    <location>
        <begin position="159"/>
        <end position="178"/>
    </location>
</feature>
<keyword evidence="7" id="KW-1185">Reference proteome</keyword>
<dbReference type="Proteomes" id="UP001384579">
    <property type="component" value="Unassembled WGS sequence"/>
</dbReference>
<reference evidence="6 7" key="1">
    <citation type="journal article" date="2020" name="Harmful Algae">
        <title>Molecular and morphological characterization of a novel dihydroanatoxin-a producing Microcoleus species (cyanobacteria) from the Russian River, California, USA.</title>
        <authorList>
            <person name="Conklin K.Y."/>
            <person name="Stancheva R."/>
            <person name="Otten T.G."/>
            <person name="Fadness R."/>
            <person name="Boyer G.L."/>
            <person name="Read B."/>
            <person name="Zhang X."/>
            <person name="Sheath R.G."/>
        </authorList>
    </citation>
    <scope>NUCLEOTIDE SEQUENCE [LARGE SCALE GENOMIC DNA]</scope>
    <source>
        <strain evidence="6 7">PTRS2</strain>
    </source>
</reference>
<feature type="transmembrane region" description="Helical" evidence="5">
    <location>
        <begin position="184"/>
        <end position="203"/>
    </location>
</feature>
<dbReference type="RefSeq" id="WP_340522924.1">
    <property type="nucleotide sequence ID" value="NZ_JBBLXS010000465.1"/>
</dbReference>
<keyword evidence="3 5" id="KW-1133">Transmembrane helix</keyword>
<name>A0ABU8YU08_9CYAN</name>
<gene>
    <name evidence="6" type="ORF">WMG39_24160</name>
</gene>
<feature type="transmembrane region" description="Helical" evidence="5">
    <location>
        <begin position="124"/>
        <end position="147"/>
    </location>
</feature>
<evidence type="ECO:0000256" key="2">
    <source>
        <dbReference type="ARBA" id="ARBA00022692"/>
    </source>
</evidence>
<proteinExistence type="predicted"/>